<comment type="caution">
    <text evidence="8">The sequence shown here is derived from an EMBL/GenBank/DDBJ whole genome shotgun (WGS) entry which is preliminary data.</text>
</comment>
<dbReference type="Pfam" id="PF04932">
    <property type="entry name" value="Wzy_C"/>
    <property type="match status" value="1"/>
</dbReference>
<proteinExistence type="predicted"/>
<dbReference type="EMBL" id="QGNA01000001">
    <property type="protein sequence ID" value="PWS39203.1"/>
    <property type="molecule type" value="Genomic_DNA"/>
</dbReference>
<evidence type="ECO:0000259" key="7">
    <source>
        <dbReference type="Pfam" id="PF19358"/>
    </source>
</evidence>
<protein>
    <submittedName>
        <fullName evidence="8">Putative O-glycosylation ligase, exosortase A system-associated</fullName>
    </submittedName>
</protein>
<evidence type="ECO:0000313" key="8">
    <source>
        <dbReference type="EMBL" id="PWS39203.1"/>
    </source>
</evidence>
<feature type="transmembrane region" description="Helical" evidence="5">
    <location>
        <begin position="43"/>
        <end position="63"/>
    </location>
</feature>
<dbReference type="Proteomes" id="UP000245765">
    <property type="component" value="Unassembled WGS sequence"/>
</dbReference>
<keyword evidence="9" id="KW-1185">Reference proteome</keyword>
<dbReference type="InterPro" id="IPR017528">
    <property type="entry name" value="CHP03097O-antigen_lig-rel"/>
</dbReference>
<feature type="transmembrane region" description="Helical" evidence="5">
    <location>
        <begin position="393"/>
        <end position="412"/>
    </location>
</feature>
<organism evidence="8 9">
    <name type="scientific">Falsiroseomonas bella</name>
    <dbReference type="NCBI Taxonomy" id="2184016"/>
    <lineage>
        <taxon>Bacteria</taxon>
        <taxon>Pseudomonadati</taxon>
        <taxon>Pseudomonadota</taxon>
        <taxon>Alphaproteobacteria</taxon>
        <taxon>Acetobacterales</taxon>
        <taxon>Roseomonadaceae</taxon>
        <taxon>Falsiroseomonas</taxon>
    </lineage>
</organism>
<feature type="transmembrane region" description="Helical" evidence="5">
    <location>
        <begin position="370"/>
        <end position="387"/>
    </location>
</feature>
<evidence type="ECO:0000259" key="6">
    <source>
        <dbReference type="Pfam" id="PF04932"/>
    </source>
</evidence>
<feature type="transmembrane region" description="Helical" evidence="5">
    <location>
        <begin position="130"/>
        <end position="151"/>
    </location>
</feature>
<evidence type="ECO:0000256" key="5">
    <source>
        <dbReference type="SAM" id="Phobius"/>
    </source>
</evidence>
<dbReference type="AlphaFoldDB" id="A0A317FKW4"/>
<evidence type="ECO:0000256" key="4">
    <source>
        <dbReference type="ARBA" id="ARBA00023136"/>
    </source>
</evidence>
<dbReference type="PANTHER" id="PTHR37422">
    <property type="entry name" value="TEICHURONIC ACID BIOSYNTHESIS PROTEIN TUAE"/>
    <property type="match status" value="1"/>
</dbReference>
<dbReference type="InterPro" id="IPR007016">
    <property type="entry name" value="O-antigen_ligase-rel_domated"/>
</dbReference>
<evidence type="ECO:0000256" key="3">
    <source>
        <dbReference type="ARBA" id="ARBA00022989"/>
    </source>
</evidence>
<feature type="transmembrane region" description="Helical" evidence="5">
    <location>
        <begin position="75"/>
        <end position="94"/>
    </location>
</feature>
<sequence length="445" mass="49023">MRSYVFFAVYLGLLAPALVQPFLGALLWSWIAFMNPHREVWGFATNLPYAMTIFLAMLVACVIAKEPKRFDANGVTVLLLLFAAIFTLTTITGIGPSEVMWRRWEANTKVVIGALLVASLLTTRRRIHAMVWLMVISIGYYGVKGGIFTAMTGGGFRVMGPPDTMIADRNHMAVALLVSVPLMNYLRLHSRHYIARLGLLAAMGLTLLAAVGSQSRGALLALGATAAVLWWRSKKKVVSAIVLFGCILAILAFMPDSWALRMNSILDYDSDASAMGRLRIWWASWLIALQYPLTGVGFRAMYYQHIVNLVAPDVNARAVHSIYFEVLGEHGFPGFFVWLGLTVAGIYYAQRLMRITRDRPDLAWAGDLGRMVQVSIVAYLAGGAFLSLSYWDYYWMILIVTAAAHTIAVRAIQADATSRGMVGAGAWKRSSMREAPRGAVRGAAT</sequence>
<evidence type="ECO:0000256" key="2">
    <source>
        <dbReference type="ARBA" id="ARBA00022692"/>
    </source>
</evidence>
<dbReference type="Pfam" id="PF19358">
    <property type="entry name" value="DUF5935"/>
    <property type="match status" value="1"/>
</dbReference>
<keyword evidence="8" id="KW-0436">Ligase</keyword>
<feature type="domain" description="O-antigen ligase-related" evidence="6">
    <location>
        <begin position="202"/>
        <end position="339"/>
    </location>
</feature>
<evidence type="ECO:0000313" key="9">
    <source>
        <dbReference type="Proteomes" id="UP000245765"/>
    </source>
</evidence>
<dbReference type="NCBIfam" id="TIGR03097">
    <property type="entry name" value="PEP_O_lig_1"/>
    <property type="match status" value="1"/>
</dbReference>
<comment type="subcellular location">
    <subcellularLocation>
        <location evidence="1">Membrane</location>
        <topology evidence="1">Multi-pass membrane protein</topology>
    </subcellularLocation>
</comment>
<name>A0A317FKW4_9PROT</name>
<dbReference type="GO" id="GO:0016874">
    <property type="term" value="F:ligase activity"/>
    <property type="evidence" value="ECO:0007669"/>
    <property type="project" value="UniProtKB-KW"/>
</dbReference>
<dbReference type="GO" id="GO:0016020">
    <property type="term" value="C:membrane"/>
    <property type="evidence" value="ECO:0007669"/>
    <property type="project" value="UniProtKB-SubCell"/>
</dbReference>
<keyword evidence="3 5" id="KW-1133">Transmembrane helix</keyword>
<reference evidence="9" key="1">
    <citation type="submission" date="2018-05" db="EMBL/GenBank/DDBJ databases">
        <authorList>
            <person name="Du Z."/>
            <person name="Wang X."/>
        </authorList>
    </citation>
    <scope>NUCLEOTIDE SEQUENCE [LARGE SCALE GENOMIC DNA]</scope>
    <source>
        <strain evidence="9">CQN31</strain>
    </source>
</reference>
<feature type="transmembrane region" description="Helical" evidence="5">
    <location>
        <begin position="106"/>
        <end position="123"/>
    </location>
</feature>
<keyword evidence="2 5" id="KW-0812">Transmembrane</keyword>
<feature type="domain" description="DUF5935" evidence="7">
    <location>
        <begin position="1"/>
        <end position="189"/>
    </location>
</feature>
<dbReference type="InterPro" id="IPR045979">
    <property type="entry name" value="DUF5935"/>
</dbReference>
<feature type="transmembrane region" description="Helical" evidence="5">
    <location>
        <begin position="280"/>
        <end position="302"/>
    </location>
</feature>
<gene>
    <name evidence="8" type="ORF">DFH01_08195</name>
</gene>
<dbReference type="OrthoDB" id="9772644at2"/>
<keyword evidence="4 5" id="KW-0472">Membrane</keyword>
<dbReference type="InterPro" id="IPR051533">
    <property type="entry name" value="WaaL-like"/>
</dbReference>
<evidence type="ECO:0000256" key="1">
    <source>
        <dbReference type="ARBA" id="ARBA00004141"/>
    </source>
</evidence>
<dbReference type="PANTHER" id="PTHR37422:SF13">
    <property type="entry name" value="LIPOPOLYSACCHARIDE BIOSYNTHESIS PROTEIN PA4999-RELATED"/>
    <property type="match status" value="1"/>
</dbReference>
<feature type="transmembrane region" description="Helical" evidence="5">
    <location>
        <begin position="171"/>
        <end position="188"/>
    </location>
</feature>
<feature type="transmembrane region" description="Helical" evidence="5">
    <location>
        <begin position="331"/>
        <end position="349"/>
    </location>
</feature>
<feature type="transmembrane region" description="Helical" evidence="5">
    <location>
        <begin position="200"/>
        <end position="231"/>
    </location>
</feature>
<dbReference type="RefSeq" id="WP_109869824.1">
    <property type="nucleotide sequence ID" value="NZ_QGNA01000001.1"/>
</dbReference>
<feature type="transmembrane region" description="Helical" evidence="5">
    <location>
        <begin position="237"/>
        <end position="259"/>
    </location>
</feature>
<accession>A0A317FKW4</accession>
<feature type="transmembrane region" description="Helical" evidence="5">
    <location>
        <begin position="7"/>
        <end position="31"/>
    </location>
</feature>